<dbReference type="Gene3D" id="3.20.20.30">
    <property type="entry name" value="Luciferase-like domain"/>
    <property type="match status" value="1"/>
</dbReference>
<evidence type="ECO:0000256" key="3">
    <source>
        <dbReference type="ARBA" id="ARBA00023002"/>
    </source>
</evidence>
<accession>A0A381YWX9</accession>
<reference evidence="6" key="1">
    <citation type="submission" date="2018-05" db="EMBL/GenBank/DDBJ databases">
        <authorList>
            <person name="Lanie J.A."/>
            <person name="Ng W.-L."/>
            <person name="Kazmierczak K.M."/>
            <person name="Andrzejewski T.M."/>
            <person name="Davidsen T.M."/>
            <person name="Wayne K.J."/>
            <person name="Tettelin H."/>
            <person name="Glass J.I."/>
            <person name="Rusch D."/>
            <person name="Podicherti R."/>
            <person name="Tsui H.-C.T."/>
            <person name="Winkler M.E."/>
        </authorList>
    </citation>
    <scope>NUCLEOTIDE SEQUENCE</scope>
</reference>
<organism evidence="6">
    <name type="scientific">marine metagenome</name>
    <dbReference type="NCBI Taxonomy" id="408172"/>
    <lineage>
        <taxon>unclassified sequences</taxon>
        <taxon>metagenomes</taxon>
        <taxon>ecological metagenomes</taxon>
    </lineage>
</organism>
<dbReference type="NCBIfam" id="TIGR03619">
    <property type="entry name" value="F420_Rv2161c"/>
    <property type="match status" value="1"/>
</dbReference>
<evidence type="ECO:0000256" key="4">
    <source>
        <dbReference type="ARBA" id="ARBA00023033"/>
    </source>
</evidence>
<evidence type="ECO:0000256" key="1">
    <source>
        <dbReference type="ARBA" id="ARBA00022630"/>
    </source>
</evidence>
<dbReference type="AlphaFoldDB" id="A0A381YWX9"/>
<evidence type="ECO:0000313" key="6">
    <source>
        <dbReference type="EMBL" id="SVA81131.1"/>
    </source>
</evidence>
<evidence type="ECO:0000259" key="5">
    <source>
        <dbReference type="Pfam" id="PF00296"/>
    </source>
</evidence>
<keyword evidence="2" id="KW-0288">FMN</keyword>
<keyword evidence="4" id="KW-0503">Monooxygenase</keyword>
<dbReference type="SUPFAM" id="SSF51679">
    <property type="entry name" value="Bacterial luciferase-like"/>
    <property type="match status" value="1"/>
</dbReference>
<dbReference type="Pfam" id="PF00296">
    <property type="entry name" value="Bac_luciferase"/>
    <property type="match status" value="1"/>
</dbReference>
<dbReference type="GO" id="GO:0046306">
    <property type="term" value="P:alkanesulfonate catabolic process"/>
    <property type="evidence" value="ECO:0007669"/>
    <property type="project" value="TreeGrafter"/>
</dbReference>
<keyword evidence="1" id="KW-0285">Flavoprotein</keyword>
<dbReference type="EMBL" id="UINC01019189">
    <property type="protein sequence ID" value="SVA81131.1"/>
    <property type="molecule type" value="Genomic_DNA"/>
</dbReference>
<sequence>MKFGITMQTRGPNARMPNIAKIAQRAEQAGFYEAVLGDHIIFPNKIRSSYPYAESGIHHGSIEGETLECLSLLTFIAAKTSVLRIVTGIMIVPNRNPIIAAKQLASIDVLSEGRLSVGVGVGWMREEFKNLGLMPFEERGKVTDEYIRAYIELWTQENPKFDGNYCSFSDIRFRPKPIQKPYPPIWIGGESDAALRRVAKIGNCWHPIGLNRNFPLETSNQLENRIEKLNQFTLEAGRDPSDIEIAYRVPHFELRNKESPKPFMGTQEQILSNIRNFEDIGVSHLILDFRSYNLDETLVLIEEFADKIAPHFLR</sequence>
<keyword evidence="3" id="KW-0560">Oxidoreductase</keyword>
<protein>
    <recommendedName>
        <fullName evidence="5">Luciferase-like domain-containing protein</fullName>
    </recommendedName>
</protein>
<dbReference type="InterPro" id="IPR036661">
    <property type="entry name" value="Luciferase-like_sf"/>
</dbReference>
<feature type="domain" description="Luciferase-like" evidence="5">
    <location>
        <begin position="1"/>
        <end position="250"/>
    </location>
</feature>
<proteinExistence type="predicted"/>
<name>A0A381YWX9_9ZZZZ</name>
<dbReference type="InterPro" id="IPR050172">
    <property type="entry name" value="SsuD_RutA_monooxygenase"/>
</dbReference>
<dbReference type="InterPro" id="IPR019921">
    <property type="entry name" value="Lucif-like_OxRdtase_Rv2161c"/>
</dbReference>
<evidence type="ECO:0000256" key="2">
    <source>
        <dbReference type="ARBA" id="ARBA00022643"/>
    </source>
</evidence>
<gene>
    <name evidence="6" type="ORF">METZ01_LOCUS133985</name>
</gene>
<dbReference type="PANTHER" id="PTHR42847:SF4">
    <property type="entry name" value="ALKANESULFONATE MONOOXYGENASE-RELATED"/>
    <property type="match status" value="1"/>
</dbReference>
<dbReference type="GO" id="GO:0008726">
    <property type="term" value="F:alkanesulfonate monooxygenase activity"/>
    <property type="evidence" value="ECO:0007669"/>
    <property type="project" value="TreeGrafter"/>
</dbReference>
<dbReference type="InterPro" id="IPR011251">
    <property type="entry name" value="Luciferase-like_dom"/>
</dbReference>
<dbReference type="PANTHER" id="PTHR42847">
    <property type="entry name" value="ALKANESULFONATE MONOOXYGENASE"/>
    <property type="match status" value="1"/>
</dbReference>